<dbReference type="PANTHER" id="PTHR35337">
    <property type="entry name" value="SLR1478 PROTEIN"/>
    <property type="match status" value="1"/>
</dbReference>
<evidence type="ECO:0000313" key="3">
    <source>
        <dbReference type="Proteomes" id="UP000614741"/>
    </source>
</evidence>
<proteinExistence type="predicted"/>
<keyword evidence="1" id="KW-0472">Membrane</keyword>
<feature type="transmembrane region" description="Helical" evidence="1">
    <location>
        <begin position="210"/>
        <end position="233"/>
    </location>
</feature>
<dbReference type="InterPro" id="IPR002798">
    <property type="entry name" value="SpoIIM-like"/>
</dbReference>
<sequence length="329" mass="34724">MDLDAYTRARTPTWQRLDELARRRDLTGAEADELVALYQATATDLSAVRSAAPDPETVARLSQVLVRARSRLSGTHAPSWSEVTSFVVLRLPAALYRIRWWTVAVMAAFLAVGVATGVLVATSPEALALMGTPSEQQQYVEHAFEEYYAPGAGFAAMVWTNNAWIAAMCVGTGITGFLPVYVLFTNAVGVGAAGGLMASHGRLDVFLQLIAPHGLLELTAIFVAGAAGLRVFWTWVDPGGRTRGRALAQEGRALFTVAIGLVGVLAVSGLVEGFVTGSALPWPVKVAVGVVVLAAFWVYVLVLGRRAVAAGHTGDLDADRAGYTVATAG</sequence>
<keyword evidence="3" id="KW-1185">Reference proteome</keyword>
<dbReference type="RefSeq" id="WP_203672664.1">
    <property type="nucleotide sequence ID" value="NZ_BONP01000006.1"/>
</dbReference>
<gene>
    <name evidence="2" type="ORF">Cph01nite_14120</name>
</gene>
<comment type="caution">
    <text evidence="2">The sequence shown here is derived from an EMBL/GenBank/DDBJ whole genome shotgun (WGS) entry which is preliminary data.</text>
</comment>
<keyword evidence="1" id="KW-1133">Transmembrane helix</keyword>
<feature type="transmembrane region" description="Helical" evidence="1">
    <location>
        <begin position="177"/>
        <end position="198"/>
    </location>
</feature>
<keyword evidence="1" id="KW-0812">Transmembrane</keyword>
<evidence type="ECO:0000313" key="2">
    <source>
        <dbReference type="EMBL" id="GIG39650.1"/>
    </source>
</evidence>
<name>A0ABQ4DJZ6_9CELL</name>
<feature type="transmembrane region" description="Helical" evidence="1">
    <location>
        <begin position="253"/>
        <end position="276"/>
    </location>
</feature>
<dbReference type="EMBL" id="BONP01000006">
    <property type="protein sequence ID" value="GIG39650.1"/>
    <property type="molecule type" value="Genomic_DNA"/>
</dbReference>
<dbReference type="Pfam" id="PF01944">
    <property type="entry name" value="SpoIIM"/>
    <property type="match status" value="1"/>
</dbReference>
<feature type="transmembrane region" description="Helical" evidence="1">
    <location>
        <begin position="282"/>
        <end position="302"/>
    </location>
</feature>
<organism evidence="2 3">
    <name type="scientific">Cellulomonas phragmiteti</name>
    <dbReference type="NCBI Taxonomy" id="478780"/>
    <lineage>
        <taxon>Bacteria</taxon>
        <taxon>Bacillati</taxon>
        <taxon>Actinomycetota</taxon>
        <taxon>Actinomycetes</taxon>
        <taxon>Micrococcales</taxon>
        <taxon>Cellulomonadaceae</taxon>
        <taxon>Cellulomonas</taxon>
    </lineage>
</organism>
<dbReference type="PANTHER" id="PTHR35337:SF1">
    <property type="entry name" value="SLR1478 PROTEIN"/>
    <property type="match status" value="1"/>
</dbReference>
<evidence type="ECO:0000256" key="1">
    <source>
        <dbReference type="SAM" id="Phobius"/>
    </source>
</evidence>
<feature type="transmembrane region" description="Helical" evidence="1">
    <location>
        <begin position="100"/>
        <end position="121"/>
    </location>
</feature>
<reference evidence="2 3" key="1">
    <citation type="submission" date="2021-01" db="EMBL/GenBank/DDBJ databases">
        <title>Whole genome shotgun sequence of Cellulomonas phragmiteti NBRC 110785.</title>
        <authorList>
            <person name="Komaki H."/>
            <person name="Tamura T."/>
        </authorList>
    </citation>
    <scope>NUCLEOTIDE SEQUENCE [LARGE SCALE GENOMIC DNA]</scope>
    <source>
        <strain evidence="2 3">NBRC 110785</strain>
    </source>
</reference>
<accession>A0ABQ4DJZ6</accession>
<feature type="transmembrane region" description="Helical" evidence="1">
    <location>
        <begin position="147"/>
        <end position="170"/>
    </location>
</feature>
<protein>
    <submittedName>
        <fullName evidence="2">Membrane protein</fullName>
    </submittedName>
</protein>
<dbReference type="Proteomes" id="UP000614741">
    <property type="component" value="Unassembled WGS sequence"/>
</dbReference>